<dbReference type="GO" id="GO:0005524">
    <property type="term" value="F:ATP binding"/>
    <property type="evidence" value="ECO:0007669"/>
    <property type="project" value="InterPro"/>
</dbReference>
<keyword evidence="5" id="KW-1185">Reference proteome</keyword>
<dbReference type="GO" id="GO:0005634">
    <property type="term" value="C:nucleus"/>
    <property type="evidence" value="ECO:0007669"/>
    <property type="project" value="TreeGrafter"/>
</dbReference>
<evidence type="ECO:0000313" key="5">
    <source>
        <dbReference type="Proteomes" id="UP001152797"/>
    </source>
</evidence>
<dbReference type="EMBL" id="CAMXCT020001444">
    <property type="protein sequence ID" value="CAL1143505.1"/>
    <property type="molecule type" value="Genomic_DNA"/>
</dbReference>
<dbReference type="Gene3D" id="3.30.200.20">
    <property type="entry name" value="Phosphorylase Kinase, domain 1"/>
    <property type="match status" value="1"/>
</dbReference>
<reference evidence="3" key="1">
    <citation type="submission" date="2022-10" db="EMBL/GenBank/DDBJ databases">
        <authorList>
            <person name="Chen Y."/>
            <person name="Dougan E. K."/>
            <person name="Chan C."/>
            <person name="Rhodes N."/>
            <person name="Thang M."/>
        </authorList>
    </citation>
    <scope>NUCLEOTIDE SEQUENCE</scope>
</reference>
<dbReference type="Pfam" id="PF00069">
    <property type="entry name" value="Pkinase"/>
    <property type="match status" value="1"/>
</dbReference>
<dbReference type="PANTHER" id="PTHR44167">
    <property type="entry name" value="OVARIAN-SPECIFIC SERINE/THREONINE-PROTEIN KINASE LOK-RELATED"/>
    <property type="match status" value="1"/>
</dbReference>
<feature type="domain" description="Protein kinase" evidence="2">
    <location>
        <begin position="134"/>
        <end position="420"/>
    </location>
</feature>
<reference evidence="4" key="2">
    <citation type="submission" date="2024-04" db="EMBL/GenBank/DDBJ databases">
        <authorList>
            <person name="Chen Y."/>
            <person name="Shah S."/>
            <person name="Dougan E. K."/>
            <person name="Thang M."/>
            <person name="Chan C."/>
        </authorList>
    </citation>
    <scope>NUCLEOTIDE SEQUENCE [LARGE SCALE GENOMIC DNA]</scope>
</reference>
<dbReference type="SUPFAM" id="SSF56112">
    <property type="entry name" value="Protein kinase-like (PK-like)"/>
    <property type="match status" value="1"/>
</dbReference>
<evidence type="ECO:0000313" key="3">
    <source>
        <dbReference type="EMBL" id="CAI3990130.1"/>
    </source>
</evidence>
<dbReference type="EMBL" id="CAMXCT030001444">
    <property type="protein sequence ID" value="CAL4777442.1"/>
    <property type="molecule type" value="Genomic_DNA"/>
</dbReference>
<dbReference type="OrthoDB" id="1668230at2759"/>
<dbReference type="PROSITE" id="PS50011">
    <property type="entry name" value="PROTEIN_KINASE_DOM"/>
    <property type="match status" value="1"/>
</dbReference>
<dbReference type="GO" id="GO:0044773">
    <property type="term" value="P:mitotic DNA damage checkpoint signaling"/>
    <property type="evidence" value="ECO:0007669"/>
    <property type="project" value="TreeGrafter"/>
</dbReference>
<proteinExistence type="predicted"/>
<name>A0A9P1CEP1_9DINO</name>
<evidence type="ECO:0000259" key="2">
    <source>
        <dbReference type="PROSITE" id="PS50011"/>
    </source>
</evidence>
<organism evidence="3">
    <name type="scientific">Cladocopium goreaui</name>
    <dbReference type="NCBI Taxonomy" id="2562237"/>
    <lineage>
        <taxon>Eukaryota</taxon>
        <taxon>Sar</taxon>
        <taxon>Alveolata</taxon>
        <taxon>Dinophyceae</taxon>
        <taxon>Suessiales</taxon>
        <taxon>Symbiodiniaceae</taxon>
        <taxon>Cladocopium</taxon>
    </lineage>
</organism>
<feature type="region of interest" description="Disordered" evidence="1">
    <location>
        <begin position="476"/>
        <end position="521"/>
    </location>
</feature>
<gene>
    <name evidence="3" type="ORF">C1SCF055_LOCUS17148</name>
</gene>
<comment type="caution">
    <text evidence="3">The sequence shown here is derived from an EMBL/GenBank/DDBJ whole genome shotgun (WGS) entry which is preliminary data.</text>
</comment>
<evidence type="ECO:0000313" key="4">
    <source>
        <dbReference type="EMBL" id="CAL1143505.1"/>
    </source>
</evidence>
<dbReference type="Gene3D" id="1.10.510.10">
    <property type="entry name" value="Transferase(Phosphotransferase) domain 1"/>
    <property type="match status" value="1"/>
</dbReference>
<dbReference type="Proteomes" id="UP001152797">
    <property type="component" value="Unassembled WGS sequence"/>
</dbReference>
<dbReference type="InterPro" id="IPR000719">
    <property type="entry name" value="Prot_kinase_dom"/>
</dbReference>
<sequence>MLKQAITANDAWHPRRDALLVEIQGQELRTVDANEPRRISLQFADLMYSHIEESLAKGTLFKTETADQEDMRKCVFCLAPRWSMMEVGTAKGMDSEIEDVWFLCSQLNEEQLEMFLRQMGRVGCLRWDFNETYLLTKRVLGSGGFSIVYDGMRRSGFATLAQLQEDEDEESGGCLWSRSQQEPSYVALKFLQKIDSMEHATSVINEVYFLSLCGSHPNITSLLGTFLCPQRYKTAWIIAMERYLQGRLSDYVDMHGPFLLSGGDIMAICILSALAFLHSKNIIHRDLRPEKVLLSDRMTPIVADLGQAAHLGDSVAMMRRLGTAGYVAPEVLDTRSPGYGSLSDVFSAGCVLFFLYCGVEAYRDANYGATLQRTLAGKARFNHPKVKQVRSGTLHLLKKMLSPSPKKRPRAQKGCKALWNLGDEEVQESVAAMEAIQSLPVSENETVSYARLQPVQEFRDEFEDEIPRPVSEVVDNSTTTFKSLPPGSPNCPSDMQIHIPRLPSAHSSRSGFFGRFKRRSR</sequence>
<dbReference type="AlphaFoldDB" id="A0A9P1CEP1"/>
<protein>
    <recommendedName>
        <fullName evidence="2">Protein kinase domain-containing protein</fullName>
    </recommendedName>
</protein>
<dbReference type="GO" id="GO:0004674">
    <property type="term" value="F:protein serine/threonine kinase activity"/>
    <property type="evidence" value="ECO:0007669"/>
    <property type="project" value="TreeGrafter"/>
</dbReference>
<accession>A0A9P1CEP1</accession>
<evidence type="ECO:0000256" key="1">
    <source>
        <dbReference type="SAM" id="MobiDB-lite"/>
    </source>
</evidence>
<dbReference type="PANTHER" id="PTHR44167:SF30">
    <property type="entry name" value="PHOSPHORYLASE KINASE"/>
    <property type="match status" value="1"/>
</dbReference>
<dbReference type="InterPro" id="IPR011009">
    <property type="entry name" value="Kinase-like_dom_sf"/>
</dbReference>
<dbReference type="EMBL" id="CAMXCT010001444">
    <property type="protein sequence ID" value="CAI3990130.1"/>
    <property type="molecule type" value="Genomic_DNA"/>
</dbReference>